<evidence type="ECO:0000313" key="1">
    <source>
        <dbReference type="EMBL" id="CAF3407469.1"/>
    </source>
</evidence>
<dbReference type="AlphaFoldDB" id="A0A818AIF1"/>
<reference evidence="1" key="1">
    <citation type="submission" date="2021-02" db="EMBL/GenBank/DDBJ databases">
        <authorList>
            <person name="Nowell W R."/>
        </authorList>
    </citation>
    <scope>NUCLEOTIDE SEQUENCE</scope>
</reference>
<comment type="caution">
    <text evidence="1">The sequence shown here is derived from an EMBL/GenBank/DDBJ whole genome shotgun (WGS) entry which is preliminary data.</text>
</comment>
<accession>A0A818AIF1</accession>
<evidence type="ECO:0000313" key="2">
    <source>
        <dbReference type="Proteomes" id="UP000663865"/>
    </source>
</evidence>
<protein>
    <submittedName>
        <fullName evidence="1">Uncharacterized protein</fullName>
    </submittedName>
</protein>
<gene>
    <name evidence="1" type="ORF">KIK155_LOCUS8716</name>
</gene>
<proteinExistence type="predicted"/>
<organism evidence="1 2">
    <name type="scientific">Rotaria socialis</name>
    <dbReference type="NCBI Taxonomy" id="392032"/>
    <lineage>
        <taxon>Eukaryota</taxon>
        <taxon>Metazoa</taxon>
        <taxon>Spiralia</taxon>
        <taxon>Gnathifera</taxon>
        <taxon>Rotifera</taxon>
        <taxon>Eurotatoria</taxon>
        <taxon>Bdelloidea</taxon>
        <taxon>Philodinida</taxon>
        <taxon>Philodinidae</taxon>
        <taxon>Rotaria</taxon>
    </lineage>
</organism>
<sequence length="105" mass="12053">MSKLNSIVFENAKQIQYIALFQLHVNYGMVFKKNLTESYPKGPTEINYVDDMDNYIVVQITYASSQHNQSITDHFMLENRVPVRNTNIESFATPPTDGIMSRACD</sequence>
<name>A0A818AIF1_9BILA</name>
<dbReference type="Proteomes" id="UP000663865">
    <property type="component" value="Unassembled WGS sequence"/>
</dbReference>
<dbReference type="EMBL" id="CAJNYV010001144">
    <property type="protein sequence ID" value="CAF3407469.1"/>
    <property type="molecule type" value="Genomic_DNA"/>
</dbReference>